<evidence type="ECO:0000313" key="4">
    <source>
        <dbReference type="WBParaSite" id="SVE_0912800.1"/>
    </source>
</evidence>
<feature type="compositionally biased region" description="Low complexity" evidence="2">
    <location>
        <begin position="391"/>
        <end position="405"/>
    </location>
</feature>
<dbReference type="Proteomes" id="UP000035680">
    <property type="component" value="Unassembled WGS sequence"/>
</dbReference>
<proteinExistence type="predicted"/>
<reference evidence="4" key="2">
    <citation type="submission" date="2015-08" db="UniProtKB">
        <authorList>
            <consortium name="WormBaseParasite"/>
        </authorList>
    </citation>
    <scope>IDENTIFICATION</scope>
</reference>
<protein>
    <submittedName>
        <fullName evidence="4">Uncharacterized protein</fullName>
    </submittedName>
</protein>
<dbReference type="AlphaFoldDB" id="A0A0K0FJQ3"/>
<evidence type="ECO:0000313" key="3">
    <source>
        <dbReference type="Proteomes" id="UP000035680"/>
    </source>
</evidence>
<reference evidence="3" key="1">
    <citation type="submission" date="2014-07" db="EMBL/GenBank/DDBJ databases">
        <authorList>
            <person name="Martin A.A"/>
            <person name="De Silva N."/>
        </authorList>
    </citation>
    <scope>NUCLEOTIDE SEQUENCE</scope>
</reference>
<feature type="region of interest" description="Disordered" evidence="2">
    <location>
        <begin position="389"/>
        <end position="417"/>
    </location>
</feature>
<accession>A0A0K0FJQ3</accession>
<evidence type="ECO:0000256" key="1">
    <source>
        <dbReference type="SAM" id="Coils"/>
    </source>
</evidence>
<keyword evidence="1" id="KW-0175">Coiled coil</keyword>
<dbReference type="WBParaSite" id="SVE_0912800.1">
    <property type="protein sequence ID" value="SVE_0912800.1"/>
    <property type="gene ID" value="SVE_0912800"/>
</dbReference>
<name>A0A0K0FJQ3_STRVS</name>
<organism evidence="3 4">
    <name type="scientific">Strongyloides venezuelensis</name>
    <name type="common">Threadworm</name>
    <dbReference type="NCBI Taxonomy" id="75913"/>
    <lineage>
        <taxon>Eukaryota</taxon>
        <taxon>Metazoa</taxon>
        <taxon>Ecdysozoa</taxon>
        <taxon>Nematoda</taxon>
        <taxon>Chromadorea</taxon>
        <taxon>Rhabditida</taxon>
        <taxon>Tylenchina</taxon>
        <taxon>Panagrolaimomorpha</taxon>
        <taxon>Strongyloidoidea</taxon>
        <taxon>Strongyloididae</taxon>
        <taxon>Strongyloides</taxon>
    </lineage>
</organism>
<evidence type="ECO:0000256" key="2">
    <source>
        <dbReference type="SAM" id="MobiDB-lite"/>
    </source>
</evidence>
<keyword evidence="3" id="KW-1185">Reference proteome</keyword>
<sequence>MDYNIDLINISNIQKPFNSPVSSTPIRRPLMIENGDKPKKGELTDIVYALDILMKAISNQFANFREKLRQINISQILVNAARKLRGVFFQRFYLFFIRLIRGMNIYKEDRQIQLWSDKMIEEMEESKSIYVGETLNDIVDILSNDLFLDDNSIINKYQAHKLKFGTQILSIDGKENISKDGKFEKDIYDFDDECSIFSCETEKMPQITQTEAFKKINKMEEQISRLKEDIRRILNLPTTNFDSINDCNPANLLQRPCSSIDDGISITSSQLSPVISPKINEIKTTFLPPPPPPLPSKDVLSSRKNDKIIVNNLKCKNIDENVSTNKNDIDAVGKLNNVVLLNEIQNVKLKKVDLEEVNDRKNKKVPTQPDCNDVGSFLQQALYEKFKNTKLESSSNTDSDSELSLWSEGENDTDIDV</sequence>
<dbReference type="STRING" id="75913.A0A0K0FJQ3"/>
<feature type="coiled-coil region" evidence="1">
    <location>
        <begin position="209"/>
        <end position="236"/>
    </location>
</feature>